<name>A0A5P2G6N0_9BACT</name>
<gene>
    <name evidence="3" type="ORF">E0W69_009515</name>
</gene>
<feature type="transmembrane region" description="Helical" evidence="2">
    <location>
        <begin position="20"/>
        <end position="42"/>
    </location>
</feature>
<dbReference type="KEGG" id="arac:E0W69_009515"/>
<dbReference type="RefSeq" id="WP_131329831.1">
    <property type="nucleotide sequence ID" value="NZ_CP044016.1"/>
</dbReference>
<evidence type="ECO:0000256" key="2">
    <source>
        <dbReference type="SAM" id="Phobius"/>
    </source>
</evidence>
<feature type="region of interest" description="Disordered" evidence="1">
    <location>
        <begin position="73"/>
        <end position="94"/>
    </location>
</feature>
<dbReference type="EMBL" id="CP044016">
    <property type="protein sequence ID" value="QES88883.1"/>
    <property type="molecule type" value="Genomic_DNA"/>
</dbReference>
<evidence type="ECO:0000313" key="3">
    <source>
        <dbReference type="EMBL" id="QES88883.1"/>
    </source>
</evidence>
<organism evidence="3 4">
    <name type="scientific">Rhizosphaericola mali</name>
    <dbReference type="NCBI Taxonomy" id="2545455"/>
    <lineage>
        <taxon>Bacteria</taxon>
        <taxon>Pseudomonadati</taxon>
        <taxon>Bacteroidota</taxon>
        <taxon>Chitinophagia</taxon>
        <taxon>Chitinophagales</taxon>
        <taxon>Chitinophagaceae</taxon>
        <taxon>Rhizosphaericola</taxon>
    </lineage>
</organism>
<keyword evidence="2" id="KW-0812">Transmembrane</keyword>
<keyword evidence="4" id="KW-1185">Reference proteome</keyword>
<evidence type="ECO:0000256" key="1">
    <source>
        <dbReference type="SAM" id="MobiDB-lite"/>
    </source>
</evidence>
<accession>A0A5P2G6N0</accession>
<keyword evidence="2" id="KW-1133">Transmembrane helix</keyword>
<dbReference type="AlphaFoldDB" id="A0A5P2G6N0"/>
<evidence type="ECO:0000313" key="4">
    <source>
        <dbReference type="Proteomes" id="UP000292424"/>
    </source>
</evidence>
<reference evidence="3 4" key="1">
    <citation type="submission" date="2019-09" db="EMBL/GenBank/DDBJ databases">
        <title>Complete genome sequence of Arachidicoccus sp. B3-10 isolated from apple orchard soil.</title>
        <authorList>
            <person name="Kim H.S."/>
            <person name="Han K.-I."/>
            <person name="Suh M.K."/>
            <person name="Lee K.C."/>
            <person name="Eom M.K."/>
            <person name="Kim J.-S."/>
            <person name="Kang S.W."/>
            <person name="Sin Y."/>
            <person name="Lee J.-S."/>
        </authorList>
    </citation>
    <scope>NUCLEOTIDE SEQUENCE [LARGE SCALE GENOMIC DNA]</scope>
    <source>
        <strain evidence="3 4">B3-10</strain>
    </source>
</reference>
<proteinExistence type="predicted"/>
<dbReference type="Proteomes" id="UP000292424">
    <property type="component" value="Chromosome"/>
</dbReference>
<protein>
    <submittedName>
        <fullName evidence="3">Uncharacterized protein</fullName>
    </submittedName>
</protein>
<sequence>MAKATNKASSQGFWDYIKDNWLSLGGLLIGLISLSFSAGMWVENMNNKLDRMKSDSDNQQKISDLQRDLKECQSASETYSKKQIDSILNKSTKE</sequence>
<keyword evidence="2" id="KW-0472">Membrane</keyword>